<dbReference type="PANTHER" id="PTHR47657:SF12">
    <property type="entry name" value="ZN(II)2CYS6 TRANSCRIPTION FACTOR (EUROFUNG)"/>
    <property type="match status" value="1"/>
</dbReference>
<feature type="chain" id="PRO_5002164689" evidence="1">
    <location>
        <begin position="20"/>
        <end position="367"/>
    </location>
</feature>
<accession>A0A0C3G8H2</accession>
<dbReference type="AlphaFoldDB" id="A0A0C3G8H2"/>
<dbReference type="InterPro" id="IPR021858">
    <property type="entry name" value="Fun_TF"/>
</dbReference>
<dbReference type="Proteomes" id="UP000054321">
    <property type="component" value="Unassembled WGS sequence"/>
</dbReference>
<keyword evidence="3" id="KW-1185">Reference proteome</keyword>
<evidence type="ECO:0000256" key="1">
    <source>
        <dbReference type="SAM" id="SignalP"/>
    </source>
</evidence>
<dbReference type="OrthoDB" id="1924260at2759"/>
<dbReference type="GO" id="GO:0000981">
    <property type="term" value="F:DNA-binding transcription factor activity, RNA polymerase II-specific"/>
    <property type="evidence" value="ECO:0007669"/>
    <property type="project" value="TreeGrafter"/>
</dbReference>
<gene>
    <name evidence="2" type="ORF">OIDMADRAFT_62515</name>
</gene>
<reference evidence="3" key="2">
    <citation type="submission" date="2015-01" db="EMBL/GenBank/DDBJ databases">
        <title>Evolutionary Origins and Diversification of the Mycorrhizal Mutualists.</title>
        <authorList>
            <consortium name="DOE Joint Genome Institute"/>
            <consortium name="Mycorrhizal Genomics Consortium"/>
            <person name="Kohler A."/>
            <person name="Kuo A."/>
            <person name="Nagy L.G."/>
            <person name="Floudas D."/>
            <person name="Copeland A."/>
            <person name="Barry K.W."/>
            <person name="Cichocki N."/>
            <person name="Veneault-Fourrey C."/>
            <person name="LaButti K."/>
            <person name="Lindquist E.A."/>
            <person name="Lipzen A."/>
            <person name="Lundell T."/>
            <person name="Morin E."/>
            <person name="Murat C."/>
            <person name="Riley R."/>
            <person name="Ohm R."/>
            <person name="Sun H."/>
            <person name="Tunlid A."/>
            <person name="Henrissat B."/>
            <person name="Grigoriev I.V."/>
            <person name="Hibbett D.S."/>
            <person name="Martin F."/>
        </authorList>
    </citation>
    <scope>NUCLEOTIDE SEQUENCE [LARGE SCALE GENOMIC DNA]</scope>
    <source>
        <strain evidence="3">Zn</strain>
    </source>
</reference>
<keyword evidence="1" id="KW-0732">Signal</keyword>
<dbReference type="STRING" id="913774.A0A0C3G8H2"/>
<evidence type="ECO:0000313" key="3">
    <source>
        <dbReference type="Proteomes" id="UP000054321"/>
    </source>
</evidence>
<sequence length="367" mass="41649">MHLPLLMVFLGIFNHRAVGWDQLGDFPPQYDAFFRYPRPMDPAGSFHPVEFRLLQHVVANEDMRILSSNCIYSQWARKIPHMVSEHRFVLDCLLSNSATHYTSLTNNPKTAQLALYYRNKGLIGLRRAVGNFSESNADALIAASILLIWYAYDWNEWSSLMSGFNALVGSMQTYKAQSSFIDLIEEEAIIPVELQPLPLSCTETKPPTTDDIEALNDLYARLHDVRTYVNGHQVEAGFIGKIIDFITMLQLKSPIISPQEQFMASKWLRPAIISLPISIMQRLRREPEAMIAAAYFHAAILVVQPFFPALGAMASLLENTSFSDYANFCSSSAAWRSRRSVKFQGSWKSSEIIRLRDLHMSGPSHLR</sequence>
<reference evidence="2 3" key="1">
    <citation type="submission" date="2014-04" db="EMBL/GenBank/DDBJ databases">
        <authorList>
            <consortium name="DOE Joint Genome Institute"/>
            <person name="Kuo A."/>
            <person name="Martino E."/>
            <person name="Perotto S."/>
            <person name="Kohler A."/>
            <person name="Nagy L.G."/>
            <person name="Floudas D."/>
            <person name="Copeland A."/>
            <person name="Barry K.W."/>
            <person name="Cichocki N."/>
            <person name="Veneault-Fourrey C."/>
            <person name="LaButti K."/>
            <person name="Lindquist E.A."/>
            <person name="Lipzen A."/>
            <person name="Lundell T."/>
            <person name="Morin E."/>
            <person name="Murat C."/>
            <person name="Sun H."/>
            <person name="Tunlid A."/>
            <person name="Henrissat B."/>
            <person name="Grigoriev I.V."/>
            <person name="Hibbett D.S."/>
            <person name="Martin F."/>
            <person name="Nordberg H.P."/>
            <person name="Cantor M.N."/>
            <person name="Hua S.X."/>
        </authorList>
    </citation>
    <scope>NUCLEOTIDE SEQUENCE [LARGE SCALE GENOMIC DNA]</scope>
    <source>
        <strain evidence="2 3">Zn</strain>
    </source>
</reference>
<evidence type="ECO:0000313" key="2">
    <source>
        <dbReference type="EMBL" id="KIM92520.1"/>
    </source>
</evidence>
<protein>
    <submittedName>
        <fullName evidence="2">Uncharacterized protein</fullName>
    </submittedName>
</protein>
<organism evidence="2 3">
    <name type="scientific">Oidiodendron maius (strain Zn)</name>
    <dbReference type="NCBI Taxonomy" id="913774"/>
    <lineage>
        <taxon>Eukaryota</taxon>
        <taxon>Fungi</taxon>
        <taxon>Dikarya</taxon>
        <taxon>Ascomycota</taxon>
        <taxon>Pezizomycotina</taxon>
        <taxon>Leotiomycetes</taxon>
        <taxon>Leotiomycetes incertae sedis</taxon>
        <taxon>Myxotrichaceae</taxon>
        <taxon>Oidiodendron</taxon>
    </lineage>
</organism>
<name>A0A0C3G8H2_OIDMZ</name>
<dbReference type="InterPro" id="IPR052400">
    <property type="entry name" value="Zn2-C6_fungal_TF"/>
</dbReference>
<proteinExistence type="predicted"/>
<feature type="signal peptide" evidence="1">
    <location>
        <begin position="1"/>
        <end position="19"/>
    </location>
</feature>
<dbReference type="PANTHER" id="PTHR47657">
    <property type="entry name" value="STEROL REGULATORY ELEMENT-BINDING PROTEIN ECM22"/>
    <property type="match status" value="1"/>
</dbReference>
<dbReference type="HOGENOM" id="CLU_754586_0_0_1"/>
<dbReference type="InParanoid" id="A0A0C3G8H2"/>
<dbReference type="EMBL" id="KN832926">
    <property type="protein sequence ID" value="KIM92520.1"/>
    <property type="molecule type" value="Genomic_DNA"/>
</dbReference>
<dbReference type="Pfam" id="PF11951">
    <property type="entry name" value="Fungal_trans_2"/>
    <property type="match status" value="1"/>
</dbReference>